<dbReference type="InterPro" id="IPR018584">
    <property type="entry name" value="GT87"/>
</dbReference>
<proteinExistence type="inferred from homology"/>
<evidence type="ECO:0000313" key="10">
    <source>
        <dbReference type="EMBL" id="SIR96019.1"/>
    </source>
</evidence>
<comment type="similarity">
    <text evidence="7">Belongs to the glycosyltransferase 87 family.</text>
</comment>
<dbReference type="Pfam" id="PF09594">
    <property type="entry name" value="GT87"/>
    <property type="match status" value="1"/>
</dbReference>
<feature type="transmembrane region" description="Helical" evidence="9">
    <location>
        <begin position="402"/>
        <end position="420"/>
    </location>
</feature>
<organism evidence="10 11">
    <name type="scientific">Williamsia sterculiae</name>
    <dbReference type="NCBI Taxonomy" id="1344003"/>
    <lineage>
        <taxon>Bacteria</taxon>
        <taxon>Bacillati</taxon>
        <taxon>Actinomycetota</taxon>
        <taxon>Actinomycetes</taxon>
        <taxon>Mycobacteriales</taxon>
        <taxon>Nocardiaceae</taxon>
        <taxon>Williamsia</taxon>
    </lineage>
</organism>
<dbReference type="GO" id="GO:0016758">
    <property type="term" value="F:hexosyltransferase activity"/>
    <property type="evidence" value="ECO:0007669"/>
    <property type="project" value="InterPro"/>
</dbReference>
<feature type="region of interest" description="Disordered" evidence="8">
    <location>
        <begin position="425"/>
        <end position="446"/>
    </location>
</feature>
<gene>
    <name evidence="10" type="ORF">SAMN05445060_1873</name>
</gene>
<evidence type="ECO:0000256" key="6">
    <source>
        <dbReference type="ARBA" id="ARBA00023136"/>
    </source>
</evidence>
<feature type="transmembrane region" description="Helical" evidence="9">
    <location>
        <begin position="20"/>
        <end position="39"/>
    </location>
</feature>
<dbReference type="GO" id="GO:0005886">
    <property type="term" value="C:plasma membrane"/>
    <property type="evidence" value="ECO:0007669"/>
    <property type="project" value="UniProtKB-SubCell"/>
</dbReference>
<evidence type="ECO:0000256" key="9">
    <source>
        <dbReference type="SAM" id="Phobius"/>
    </source>
</evidence>
<feature type="transmembrane region" description="Helical" evidence="9">
    <location>
        <begin position="105"/>
        <end position="124"/>
    </location>
</feature>
<dbReference type="EMBL" id="FTNT01000004">
    <property type="protein sequence ID" value="SIR96019.1"/>
    <property type="molecule type" value="Genomic_DNA"/>
</dbReference>
<keyword evidence="10" id="KW-0328">Glycosyltransferase</keyword>
<evidence type="ECO:0000256" key="8">
    <source>
        <dbReference type="SAM" id="MobiDB-lite"/>
    </source>
</evidence>
<name>A0A1N7F6T9_9NOCA</name>
<dbReference type="RefSeq" id="WP_234974316.1">
    <property type="nucleotide sequence ID" value="NZ_FTNT01000004.1"/>
</dbReference>
<keyword evidence="11" id="KW-1185">Reference proteome</keyword>
<keyword evidence="3 10" id="KW-0808">Transferase</keyword>
<evidence type="ECO:0000256" key="7">
    <source>
        <dbReference type="ARBA" id="ARBA00024033"/>
    </source>
</evidence>
<evidence type="ECO:0000256" key="5">
    <source>
        <dbReference type="ARBA" id="ARBA00022989"/>
    </source>
</evidence>
<feature type="transmembrane region" description="Helical" evidence="9">
    <location>
        <begin position="322"/>
        <end position="339"/>
    </location>
</feature>
<protein>
    <submittedName>
        <fullName evidence="10">Alpha-1,2-mannosyltransferase</fullName>
    </submittedName>
</protein>
<feature type="transmembrane region" description="Helical" evidence="9">
    <location>
        <begin position="300"/>
        <end position="316"/>
    </location>
</feature>
<evidence type="ECO:0000256" key="4">
    <source>
        <dbReference type="ARBA" id="ARBA00022692"/>
    </source>
</evidence>
<sequence length="446" mass="49424">MTRETTSPYPIRDLPRPTVVAVAFAVLGVLAVYLQHVIVPYDTPFWGLFSNGLDLGVYRDGARTVLDGQKLYEAKLLGVMDYTYTPISAVLFMPVALIPLGLARVLWTVAIFVALYSVIVLAFRRLGYRVTWQLRVVAVSLVVICTLLEPVRSTIWFGQVNVFLMLLILWDLLRDSARTRGIGVGIAAGIKLTPLVFVLYLLVVRRPRDAAVAVAGFVGTIVIGFVVLPGESTTYWSGTFLDSNRVGRPDTLGNQSIRGAIANLAHTPDPNVLLWIALAAVALFAGLYTAWVAHRHDRELLALSIVGITSAVVSPMSWGHHWVWVVPLLVIALDHVLHARTAPRGVLTLGAVLILLCSMLAWRTYLGHPILFIDTVKPDAYLTGLFFKAGPDWLHWYTFDPYNWAFVFVVVVTLVDFWWSDRRAHRHPGRADDRDVGTGDISPLPS</sequence>
<feature type="transmembrane region" description="Helical" evidence="9">
    <location>
        <begin position="272"/>
        <end position="293"/>
    </location>
</feature>
<keyword evidence="2" id="KW-1003">Cell membrane</keyword>
<dbReference type="Proteomes" id="UP000186218">
    <property type="component" value="Unassembled WGS sequence"/>
</dbReference>
<reference evidence="10 11" key="1">
    <citation type="submission" date="2017-01" db="EMBL/GenBank/DDBJ databases">
        <authorList>
            <person name="Mah S.A."/>
            <person name="Swanson W.J."/>
            <person name="Moy G.W."/>
            <person name="Vacquier V.D."/>
        </authorList>
    </citation>
    <scope>NUCLEOTIDE SEQUENCE [LARGE SCALE GENOMIC DNA]</scope>
    <source>
        <strain evidence="10 11">CPCC 203464</strain>
    </source>
</reference>
<evidence type="ECO:0000313" key="11">
    <source>
        <dbReference type="Proteomes" id="UP000186218"/>
    </source>
</evidence>
<dbReference type="AlphaFoldDB" id="A0A1N7F6T9"/>
<accession>A0A1N7F6T9</accession>
<keyword evidence="5 9" id="KW-1133">Transmembrane helix</keyword>
<dbReference type="STRING" id="1344003.SAMN05445060_1873"/>
<keyword evidence="6 9" id="KW-0472">Membrane</keyword>
<evidence type="ECO:0000256" key="3">
    <source>
        <dbReference type="ARBA" id="ARBA00022679"/>
    </source>
</evidence>
<feature type="transmembrane region" description="Helical" evidence="9">
    <location>
        <begin position="210"/>
        <end position="228"/>
    </location>
</feature>
<feature type="transmembrane region" description="Helical" evidence="9">
    <location>
        <begin position="179"/>
        <end position="203"/>
    </location>
</feature>
<keyword evidence="4 9" id="KW-0812">Transmembrane</keyword>
<evidence type="ECO:0000256" key="1">
    <source>
        <dbReference type="ARBA" id="ARBA00004651"/>
    </source>
</evidence>
<feature type="transmembrane region" description="Helical" evidence="9">
    <location>
        <begin position="346"/>
        <end position="365"/>
    </location>
</feature>
<feature type="transmembrane region" description="Helical" evidence="9">
    <location>
        <begin position="130"/>
        <end position="148"/>
    </location>
</feature>
<comment type="subcellular location">
    <subcellularLocation>
        <location evidence="1">Cell membrane</location>
        <topology evidence="1">Multi-pass membrane protein</topology>
    </subcellularLocation>
</comment>
<evidence type="ECO:0000256" key="2">
    <source>
        <dbReference type="ARBA" id="ARBA00022475"/>
    </source>
</evidence>